<feature type="transmembrane region" description="Helical" evidence="1">
    <location>
        <begin position="203"/>
        <end position="226"/>
    </location>
</feature>
<keyword evidence="1" id="KW-0812">Transmembrane</keyword>
<dbReference type="EnsemblMetazoa" id="Aqu2.1.16600_001">
    <property type="protein sequence ID" value="Aqu2.1.16600_001"/>
    <property type="gene ID" value="Aqu2.1.16600"/>
</dbReference>
<reference evidence="2" key="1">
    <citation type="submission" date="2017-05" db="UniProtKB">
        <authorList>
            <consortium name="EnsemblMetazoa"/>
        </authorList>
    </citation>
    <scope>IDENTIFICATION</scope>
</reference>
<evidence type="ECO:0000313" key="2">
    <source>
        <dbReference type="EnsemblMetazoa" id="Aqu2.1.16600_001"/>
    </source>
</evidence>
<organism evidence="2">
    <name type="scientific">Amphimedon queenslandica</name>
    <name type="common">Sponge</name>
    <dbReference type="NCBI Taxonomy" id="400682"/>
    <lineage>
        <taxon>Eukaryota</taxon>
        <taxon>Metazoa</taxon>
        <taxon>Porifera</taxon>
        <taxon>Demospongiae</taxon>
        <taxon>Heteroscleromorpha</taxon>
        <taxon>Haplosclerida</taxon>
        <taxon>Niphatidae</taxon>
        <taxon>Amphimedon</taxon>
    </lineage>
</organism>
<keyword evidence="1" id="KW-0472">Membrane</keyword>
<dbReference type="InParanoid" id="A0A1X7TP05"/>
<proteinExistence type="predicted"/>
<keyword evidence="1" id="KW-1133">Transmembrane helix</keyword>
<evidence type="ECO:0000256" key="1">
    <source>
        <dbReference type="SAM" id="Phobius"/>
    </source>
</evidence>
<name>A0A1X7TP05_AMPQE</name>
<sequence length="229" mass="25474">QKLKFNVALFGYNYFKSLTPTDGTVDIFNDINGFLLNQTYIPNTCSLIEYTPKLTQTGYQSYLVLYSSISSMGTIINFNFIVKECPIGFRLDKSQGSCACSQSVSRENVTCDINTLNITHNGLLWIGTYHTTTPFNANETNPNACIINEDCLLYCSPNPVTFNLNDTHTQCVDNRGHRMCGSCTEGYSLLMGSNKCGQCHNNYMMIAWIALFAVMGVLLVVLLIALNLT</sequence>
<protein>
    <submittedName>
        <fullName evidence="2">Uncharacterized protein</fullName>
    </submittedName>
</protein>
<dbReference type="AlphaFoldDB" id="A0A1X7TP05"/>
<accession>A0A1X7TP05</accession>